<name>A0A1F4UT09_UNCKA</name>
<feature type="domain" description="Glycosyltransferase family 28 N-terminal" evidence="4">
    <location>
        <begin position="8"/>
        <end position="151"/>
    </location>
</feature>
<dbReference type="AlphaFoldDB" id="A0A1F4UT09"/>
<keyword evidence="3" id="KW-0812">Transmembrane</keyword>
<dbReference type="Gene3D" id="3.40.50.2000">
    <property type="entry name" value="Glycogen Phosphorylase B"/>
    <property type="match status" value="2"/>
</dbReference>
<dbReference type="EMBL" id="MEUX01000001">
    <property type="protein sequence ID" value="OGC48079.1"/>
    <property type="molecule type" value="Genomic_DNA"/>
</dbReference>
<keyword evidence="1" id="KW-0328">Glycosyltransferase</keyword>
<dbReference type="PANTHER" id="PTHR21015:SF27">
    <property type="entry name" value="UDP-N-ACETYLGLUCOSAMINE--N-ACETYLMURAMYL-(PENTAPEPTIDE) PYROPHOSPHORYL-UNDECAPRENOL N-ACETYLGLUCOSAMINE TRANSFERASE"/>
    <property type="match status" value="1"/>
</dbReference>
<feature type="transmembrane region" description="Helical" evidence="3">
    <location>
        <begin position="103"/>
        <end position="122"/>
    </location>
</feature>
<dbReference type="GO" id="GO:0016758">
    <property type="term" value="F:hexosyltransferase activity"/>
    <property type="evidence" value="ECO:0007669"/>
    <property type="project" value="InterPro"/>
</dbReference>
<proteinExistence type="predicted"/>
<feature type="domain" description="Glycosyl transferase family 28 C-terminal" evidence="5">
    <location>
        <begin position="194"/>
        <end position="346"/>
    </location>
</feature>
<evidence type="ECO:0000256" key="2">
    <source>
        <dbReference type="ARBA" id="ARBA00022679"/>
    </source>
</evidence>
<evidence type="ECO:0000313" key="7">
    <source>
        <dbReference type="Proteomes" id="UP000176444"/>
    </source>
</evidence>
<feature type="transmembrane region" description="Helical" evidence="3">
    <location>
        <begin position="73"/>
        <end position="97"/>
    </location>
</feature>
<gene>
    <name evidence="6" type="ORF">A2713_01225</name>
</gene>
<keyword evidence="3" id="KW-1133">Transmembrane helix</keyword>
<keyword evidence="2" id="KW-0808">Transferase</keyword>
<dbReference type="CDD" id="cd03785">
    <property type="entry name" value="GT28_MurG"/>
    <property type="match status" value="1"/>
</dbReference>
<protein>
    <recommendedName>
        <fullName evidence="8">Undecaprenyldiphospho-muramoylpentapeptide beta-N-acetylglucosaminyltransferase</fullName>
    </recommendedName>
</protein>
<dbReference type="Proteomes" id="UP000176444">
    <property type="component" value="Unassembled WGS sequence"/>
</dbReference>
<evidence type="ECO:0000256" key="1">
    <source>
        <dbReference type="ARBA" id="ARBA00022676"/>
    </source>
</evidence>
<dbReference type="SUPFAM" id="SSF53756">
    <property type="entry name" value="UDP-Glycosyltransferase/glycogen phosphorylase"/>
    <property type="match status" value="1"/>
</dbReference>
<sequence>MKNRLLFTGGHHNSAIALIKWLLHESPDIKIEWVGDQYPKEGVVYPEYKEVCDLKIPYHKIVAGKLFRFTNPIYLPSAIVSLLKIPFGFLQSAFLLFSVRPSLIVSFGGFIAVPIVVIGKFFGIKSVTHEQTVVVGFANKIIGQFVDKIYVSWPIGFYKVDANLKNKMVYTGLPVDLIFLKSSKKLNFNNNLKTIYITGGKKGSFTLNEAIFINLASFISKFNIIWSCGNTKGEFDFEKIQKQILKLPIDQQKRVYIKEYFFGSEVAAVFNTCDFVISRSGAHTVYELAMLKKPCILVPIPWSSNNEQQKNAELLKSVGLAEVVNESLLLDKDFVEKIYEFSDTLEERIQSSNVNSLDDVVTEKGQENLGNEIIKILKE</sequence>
<dbReference type="GO" id="GO:1901137">
    <property type="term" value="P:carbohydrate derivative biosynthetic process"/>
    <property type="evidence" value="ECO:0007669"/>
    <property type="project" value="UniProtKB-ARBA"/>
</dbReference>
<evidence type="ECO:0000256" key="3">
    <source>
        <dbReference type="SAM" id="Phobius"/>
    </source>
</evidence>
<dbReference type="GO" id="GO:0005975">
    <property type="term" value="P:carbohydrate metabolic process"/>
    <property type="evidence" value="ECO:0007669"/>
    <property type="project" value="InterPro"/>
</dbReference>
<reference evidence="6 7" key="1">
    <citation type="journal article" date="2016" name="Nat. Commun.">
        <title>Thousands of microbial genomes shed light on interconnected biogeochemical processes in an aquifer system.</title>
        <authorList>
            <person name="Anantharaman K."/>
            <person name="Brown C.T."/>
            <person name="Hug L.A."/>
            <person name="Sharon I."/>
            <person name="Castelle C.J."/>
            <person name="Probst A.J."/>
            <person name="Thomas B.C."/>
            <person name="Singh A."/>
            <person name="Wilkins M.J."/>
            <person name="Karaoz U."/>
            <person name="Brodie E.L."/>
            <person name="Williams K.H."/>
            <person name="Hubbard S.S."/>
            <person name="Banfield J.F."/>
        </authorList>
    </citation>
    <scope>NUCLEOTIDE SEQUENCE [LARGE SCALE GENOMIC DNA]</scope>
</reference>
<evidence type="ECO:0000313" key="6">
    <source>
        <dbReference type="EMBL" id="OGC48079.1"/>
    </source>
</evidence>
<dbReference type="PANTHER" id="PTHR21015">
    <property type="entry name" value="UDP-N-ACETYLGLUCOSAMINE--N-ACETYLMURAMYL-(PENTAPEPTIDE) PYROPHOSPHORYL-UNDECAPRENOL N-ACETYLGLUCOSAMINE TRANSFERASE 1"/>
    <property type="match status" value="1"/>
</dbReference>
<dbReference type="InterPro" id="IPR007235">
    <property type="entry name" value="Glyco_trans_28_C"/>
</dbReference>
<evidence type="ECO:0000259" key="4">
    <source>
        <dbReference type="Pfam" id="PF03033"/>
    </source>
</evidence>
<accession>A0A1F4UT09</accession>
<evidence type="ECO:0008006" key="8">
    <source>
        <dbReference type="Google" id="ProtNLM"/>
    </source>
</evidence>
<evidence type="ECO:0000259" key="5">
    <source>
        <dbReference type="Pfam" id="PF04101"/>
    </source>
</evidence>
<organism evidence="6 7">
    <name type="scientific">candidate division WWE3 bacterium RIFCSPHIGHO2_01_FULL_35_17</name>
    <dbReference type="NCBI Taxonomy" id="1802614"/>
    <lineage>
        <taxon>Bacteria</taxon>
        <taxon>Katanobacteria</taxon>
    </lineage>
</organism>
<dbReference type="Pfam" id="PF04101">
    <property type="entry name" value="Glyco_tran_28_C"/>
    <property type="match status" value="1"/>
</dbReference>
<comment type="caution">
    <text evidence="6">The sequence shown here is derived from an EMBL/GenBank/DDBJ whole genome shotgun (WGS) entry which is preliminary data.</text>
</comment>
<keyword evidence="3" id="KW-0472">Membrane</keyword>
<dbReference type="Pfam" id="PF03033">
    <property type="entry name" value="Glyco_transf_28"/>
    <property type="match status" value="1"/>
</dbReference>
<dbReference type="InterPro" id="IPR004276">
    <property type="entry name" value="GlycoTrans_28_N"/>
</dbReference>